<organism evidence="10 11">
    <name type="scientific">Variovorax dokdonensis</name>
    <dbReference type="NCBI Taxonomy" id="344883"/>
    <lineage>
        <taxon>Bacteria</taxon>
        <taxon>Pseudomonadati</taxon>
        <taxon>Pseudomonadota</taxon>
        <taxon>Betaproteobacteria</taxon>
        <taxon>Burkholderiales</taxon>
        <taxon>Comamonadaceae</taxon>
        <taxon>Variovorax</taxon>
    </lineage>
</organism>
<feature type="transmembrane region" description="Helical" evidence="8">
    <location>
        <begin position="271"/>
        <end position="290"/>
    </location>
</feature>
<dbReference type="Gene3D" id="1.20.1720.10">
    <property type="entry name" value="Multidrug resistance protein D"/>
    <property type="match status" value="1"/>
</dbReference>
<dbReference type="PANTHER" id="PTHR42718:SF9">
    <property type="entry name" value="MAJOR FACILITATOR SUPERFAMILY MULTIDRUG TRANSPORTER MFSC"/>
    <property type="match status" value="1"/>
</dbReference>
<name>A0ABT7NC59_9BURK</name>
<evidence type="ECO:0000256" key="4">
    <source>
        <dbReference type="ARBA" id="ARBA00022475"/>
    </source>
</evidence>
<dbReference type="RefSeq" id="WP_286660514.1">
    <property type="nucleotide sequence ID" value="NZ_JASZYV010000002.1"/>
</dbReference>
<feature type="transmembrane region" description="Helical" evidence="8">
    <location>
        <begin position="238"/>
        <end position="259"/>
    </location>
</feature>
<comment type="caution">
    <text evidence="10">The sequence shown here is derived from an EMBL/GenBank/DDBJ whole genome shotgun (WGS) entry which is preliminary data.</text>
</comment>
<evidence type="ECO:0000256" key="7">
    <source>
        <dbReference type="ARBA" id="ARBA00023136"/>
    </source>
</evidence>
<comment type="subcellular location">
    <subcellularLocation>
        <location evidence="1">Cell membrane</location>
        <topology evidence="1">Multi-pass membrane protein</topology>
    </subcellularLocation>
</comment>
<dbReference type="Gene3D" id="1.20.1250.20">
    <property type="entry name" value="MFS general substrate transporter like domains"/>
    <property type="match status" value="1"/>
</dbReference>
<evidence type="ECO:0000313" key="10">
    <source>
        <dbReference type="EMBL" id="MDM0045440.1"/>
    </source>
</evidence>
<dbReference type="InterPro" id="IPR036259">
    <property type="entry name" value="MFS_trans_sf"/>
</dbReference>
<dbReference type="InterPro" id="IPR004638">
    <property type="entry name" value="EmrB-like"/>
</dbReference>
<feature type="transmembrane region" description="Helical" evidence="8">
    <location>
        <begin position="51"/>
        <end position="74"/>
    </location>
</feature>
<gene>
    <name evidence="10" type="ORF">QTH91_13175</name>
</gene>
<dbReference type="InterPro" id="IPR020846">
    <property type="entry name" value="MFS_dom"/>
</dbReference>
<keyword evidence="11" id="KW-1185">Reference proteome</keyword>
<proteinExistence type="inferred from homology"/>
<reference evidence="10" key="1">
    <citation type="submission" date="2023-06" db="EMBL/GenBank/DDBJ databases">
        <authorList>
            <person name="Jiang Y."/>
            <person name="Liu Q."/>
        </authorList>
    </citation>
    <scope>NUCLEOTIDE SEQUENCE</scope>
    <source>
        <strain evidence="10">CGMCC 1.12089</strain>
    </source>
</reference>
<feature type="transmembrane region" description="Helical" evidence="8">
    <location>
        <begin position="167"/>
        <end position="189"/>
    </location>
</feature>
<accession>A0ABT7NC59</accession>
<keyword evidence="4" id="KW-1003">Cell membrane</keyword>
<evidence type="ECO:0000256" key="8">
    <source>
        <dbReference type="SAM" id="Phobius"/>
    </source>
</evidence>
<feature type="transmembrane region" description="Helical" evidence="8">
    <location>
        <begin position="140"/>
        <end position="161"/>
    </location>
</feature>
<feature type="transmembrane region" description="Helical" evidence="8">
    <location>
        <begin position="401"/>
        <end position="419"/>
    </location>
</feature>
<feature type="transmembrane region" description="Helical" evidence="8">
    <location>
        <begin position="310"/>
        <end position="327"/>
    </location>
</feature>
<evidence type="ECO:0000259" key="9">
    <source>
        <dbReference type="PROSITE" id="PS50850"/>
    </source>
</evidence>
<comment type="similarity">
    <text evidence="2">Belongs to the major facilitator superfamily. EmrB family.</text>
</comment>
<feature type="transmembrane region" description="Helical" evidence="8">
    <location>
        <begin position="81"/>
        <end position="100"/>
    </location>
</feature>
<evidence type="ECO:0000256" key="2">
    <source>
        <dbReference type="ARBA" id="ARBA00008537"/>
    </source>
</evidence>
<feature type="transmembrane region" description="Helical" evidence="8">
    <location>
        <begin position="334"/>
        <end position="350"/>
    </location>
</feature>
<keyword evidence="3" id="KW-0813">Transport</keyword>
<dbReference type="EMBL" id="JASZYV010000002">
    <property type="protein sequence ID" value="MDM0045440.1"/>
    <property type="molecule type" value="Genomic_DNA"/>
</dbReference>
<dbReference type="SUPFAM" id="SSF103473">
    <property type="entry name" value="MFS general substrate transporter"/>
    <property type="match status" value="1"/>
</dbReference>
<keyword evidence="7 8" id="KW-0472">Membrane</keyword>
<evidence type="ECO:0000256" key="6">
    <source>
        <dbReference type="ARBA" id="ARBA00022989"/>
    </source>
</evidence>
<keyword evidence="6 8" id="KW-1133">Transmembrane helix</keyword>
<dbReference type="CDD" id="cd17503">
    <property type="entry name" value="MFS_LmrB_MDR_like"/>
    <property type="match status" value="1"/>
</dbReference>
<keyword evidence="5 8" id="KW-0812">Transmembrane</keyword>
<dbReference type="PRINTS" id="PR01036">
    <property type="entry name" value="TCRTETB"/>
</dbReference>
<evidence type="ECO:0000313" key="11">
    <source>
        <dbReference type="Proteomes" id="UP001174908"/>
    </source>
</evidence>
<protein>
    <submittedName>
        <fullName evidence="10">DHA2 family efflux MFS transporter permease subunit</fullName>
    </submittedName>
</protein>
<evidence type="ECO:0000256" key="5">
    <source>
        <dbReference type="ARBA" id="ARBA00022692"/>
    </source>
</evidence>
<dbReference type="PROSITE" id="PS50850">
    <property type="entry name" value="MFS"/>
    <property type="match status" value="1"/>
</dbReference>
<feature type="transmembrane region" description="Helical" evidence="8">
    <location>
        <begin position="362"/>
        <end position="389"/>
    </location>
</feature>
<feature type="domain" description="Major facilitator superfamily (MFS) profile" evidence="9">
    <location>
        <begin position="15"/>
        <end position="499"/>
    </location>
</feature>
<dbReference type="InterPro" id="IPR011701">
    <property type="entry name" value="MFS"/>
</dbReference>
<dbReference type="NCBIfam" id="TIGR00711">
    <property type="entry name" value="efflux_EmrB"/>
    <property type="match status" value="1"/>
</dbReference>
<sequence length="510" mass="54898">MSRAASAPVQHRGMITVAIMLATIMQALDTTIANVALPHMQGSLQASQDQITWVLTSYIVAAAIALPLTGWLCGQFGRRKVFLVSVVGFTIASALCGLAASMPQIVAARLLQGIFGAALVPLSQAVLLDINPPEKVGQAMAIWGAGIMVGPILGPLLGGWLTDNFDWRWVFFINLPVGIVAWWGIARFLPENRPKGEKLDVFGFVTLSLSIGMLQLFLDRGEQLDWFDSWEIRLEAATALVAFCFFAVHTWTVQGVSFFDRRLLKDRNFVTGLFFAFVVGMILYATMALLPNFLQGLMGYPVVYTGEVTAPRGIGTMIAMIIVGRLVQRFDVRAIMAVGFGLTAFSLWQMTRLTLQMDSTLIVLSGFIQGLGIGFTFVPLSTAAFATLAPELRNQGTPVFSLLRNIGSSVGISIVQSMLTQGSGRAHAQIAATVGPGNHALASFPALDSATNSMAGLAMLNSEVTRQGAMIGYLDDFAVMMIITLVTIPLLLLIRSPKRKASGSAVELPH</sequence>
<feature type="transmembrane region" description="Helical" evidence="8">
    <location>
        <begin position="477"/>
        <end position="494"/>
    </location>
</feature>
<evidence type="ECO:0000256" key="1">
    <source>
        <dbReference type="ARBA" id="ARBA00004651"/>
    </source>
</evidence>
<feature type="transmembrane region" description="Helical" evidence="8">
    <location>
        <begin position="201"/>
        <end position="218"/>
    </location>
</feature>
<dbReference type="Pfam" id="PF07690">
    <property type="entry name" value="MFS_1"/>
    <property type="match status" value="1"/>
</dbReference>
<dbReference type="PANTHER" id="PTHR42718">
    <property type="entry name" value="MAJOR FACILITATOR SUPERFAMILY MULTIDRUG TRANSPORTER MFSC"/>
    <property type="match status" value="1"/>
</dbReference>
<evidence type="ECO:0000256" key="3">
    <source>
        <dbReference type="ARBA" id="ARBA00022448"/>
    </source>
</evidence>
<dbReference type="Proteomes" id="UP001174908">
    <property type="component" value="Unassembled WGS sequence"/>
</dbReference>
<feature type="transmembrane region" description="Helical" evidence="8">
    <location>
        <begin position="106"/>
        <end position="128"/>
    </location>
</feature>